<dbReference type="PANTHER" id="PTHR42659">
    <property type="entry name" value="XANTHINE DEHYDROGENASE SUBUNIT C-RELATED"/>
    <property type="match status" value="1"/>
</dbReference>
<dbReference type="InterPro" id="IPR051312">
    <property type="entry name" value="Diverse_Substr_Oxidored"/>
</dbReference>
<dbReference type="AlphaFoldDB" id="A0A7H0I7B9"/>
<dbReference type="InterPro" id="IPR005107">
    <property type="entry name" value="CO_DH_flav_C"/>
</dbReference>
<evidence type="ECO:0000313" key="2">
    <source>
        <dbReference type="EMBL" id="QNP68685.1"/>
    </source>
</evidence>
<dbReference type="GO" id="GO:0050660">
    <property type="term" value="F:flavin adenine dinucleotide binding"/>
    <property type="evidence" value="ECO:0007669"/>
    <property type="project" value="InterPro"/>
</dbReference>
<evidence type="ECO:0000313" key="3">
    <source>
        <dbReference type="Proteomes" id="UP000516052"/>
    </source>
</evidence>
<dbReference type="SUPFAM" id="SSF56176">
    <property type="entry name" value="FAD-binding/transporter-associated domain-like"/>
    <property type="match status" value="1"/>
</dbReference>
<protein>
    <submittedName>
        <fullName evidence="2">FAD binding domain-containing protein</fullName>
    </submittedName>
</protein>
<feature type="domain" description="CO dehydrogenase flavoprotein C-terminal" evidence="1">
    <location>
        <begin position="116"/>
        <end position="208"/>
    </location>
</feature>
<dbReference type="KEGG" id="sroi:IAG44_03865"/>
<dbReference type="RefSeq" id="WP_187745724.1">
    <property type="nucleotide sequence ID" value="NZ_CP060828.1"/>
</dbReference>
<sequence>MSVVSPGVPSPRRVTVTPRGGLRIAASAPSAVVAAHPLVRALYPVVAQALEASADVLTVRDDLAGDVAVAFTALEVTVHLLGPGGGRSVPFAGLPAEPGESVTSVEIPEVLRRLDSGYLKVPGAVGPVAVAVVLRVRDGVVEEARVAVGGADGVPRRLSAVERRLLGARPSDALWAEAAARVVDEVPEQSGERAELLRRTVERQLRAVGGAGR</sequence>
<evidence type="ECO:0000259" key="1">
    <source>
        <dbReference type="SMART" id="SM01092"/>
    </source>
</evidence>
<keyword evidence="3" id="KW-1185">Reference proteome</keyword>
<gene>
    <name evidence="2" type="ORF">IAG44_03865</name>
</gene>
<proteinExistence type="predicted"/>
<dbReference type="Gene3D" id="3.30.390.50">
    <property type="entry name" value="CO dehydrogenase flavoprotein, C-terminal domain"/>
    <property type="match status" value="1"/>
</dbReference>
<dbReference type="SUPFAM" id="SSF55447">
    <property type="entry name" value="CO dehydrogenase flavoprotein C-terminal domain-like"/>
    <property type="match status" value="1"/>
</dbReference>
<dbReference type="InterPro" id="IPR036318">
    <property type="entry name" value="FAD-bd_PCMH-like_sf"/>
</dbReference>
<dbReference type="PANTHER" id="PTHR42659:SF1">
    <property type="entry name" value="OXIDOREDUCTASE"/>
    <property type="match status" value="1"/>
</dbReference>
<dbReference type="InterPro" id="IPR036683">
    <property type="entry name" value="CO_DH_flav_C_dom_sf"/>
</dbReference>
<dbReference type="EMBL" id="CP060828">
    <property type="protein sequence ID" value="QNP68685.1"/>
    <property type="molecule type" value="Genomic_DNA"/>
</dbReference>
<organism evidence="2 3">
    <name type="scientific">Streptomyces roseirectus</name>
    <dbReference type="NCBI Taxonomy" id="2768066"/>
    <lineage>
        <taxon>Bacteria</taxon>
        <taxon>Bacillati</taxon>
        <taxon>Actinomycetota</taxon>
        <taxon>Actinomycetes</taxon>
        <taxon>Kitasatosporales</taxon>
        <taxon>Streptomycetaceae</taxon>
        <taxon>Streptomyces</taxon>
    </lineage>
</organism>
<dbReference type="Pfam" id="PF03450">
    <property type="entry name" value="CO_deh_flav_C"/>
    <property type="match status" value="1"/>
</dbReference>
<dbReference type="SMART" id="SM01092">
    <property type="entry name" value="CO_deh_flav_C"/>
    <property type="match status" value="1"/>
</dbReference>
<dbReference type="Proteomes" id="UP000516052">
    <property type="component" value="Chromosome"/>
</dbReference>
<name>A0A7H0I7B9_9ACTN</name>
<accession>A0A7H0I7B9</accession>
<dbReference type="Gene3D" id="3.30.465.10">
    <property type="match status" value="1"/>
</dbReference>
<dbReference type="InterPro" id="IPR016169">
    <property type="entry name" value="FAD-bd_PCMH_sub2"/>
</dbReference>
<reference evidence="2 3" key="1">
    <citation type="submission" date="2020-08" db="EMBL/GenBank/DDBJ databases">
        <title>A novel species.</title>
        <authorList>
            <person name="Gao J."/>
        </authorList>
    </citation>
    <scope>NUCLEOTIDE SEQUENCE [LARGE SCALE GENOMIC DNA]</scope>
    <source>
        <strain evidence="2 3">CRXT-G-22</strain>
    </source>
</reference>